<protein>
    <submittedName>
        <fullName evidence="2">Uncharacterized protein</fullName>
    </submittedName>
</protein>
<evidence type="ECO:0000313" key="3">
    <source>
        <dbReference type="Proteomes" id="UP000054735"/>
    </source>
</evidence>
<evidence type="ECO:0000313" key="4">
    <source>
        <dbReference type="Proteomes" id="UP000255066"/>
    </source>
</evidence>
<accession>A0A378JRC2</accession>
<sequence>MHLLSNDGSIVFRLSMQLIMEAEQEIFDILEGCILCLQKAAIEIGGFDFDKHAQAAVFVYTWLKRQQLFFIYPFENETVH</sequence>
<dbReference type="STRING" id="28083.Lbir_1952"/>
<organism evidence="2 4">
    <name type="scientific">Legionella birminghamensis</name>
    <dbReference type="NCBI Taxonomy" id="28083"/>
    <lineage>
        <taxon>Bacteria</taxon>
        <taxon>Pseudomonadati</taxon>
        <taxon>Pseudomonadota</taxon>
        <taxon>Gammaproteobacteria</taxon>
        <taxon>Legionellales</taxon>
        <taxon>Legionellaceae</taxon>
        <taxon>Legionella</taxon>
    </lineage>
</organism>
<dbReference type="Proteomes" id="UP000255066">
    <property type="component" value="Unassembled WGS sequence"/>
</dbReference>
<dbReference type="Proteomes" id="UP000054735">
    <property type="component" value="Unassembled WGS sequence"/>
</dbReference>
<dbReference type="AlphaFoldDB" id="A0A378JRC2"/>
<gene>
    <name evidence="1" type="ORF">Lbir_1952</name>
    <name evidence="2" type="ORF">NCTC12437_03208</name>
</gene>
<reference evidence="2 4" key="2">
    <citation type="submission" date="2018-06" db="EMBL/GenBank/DDBJ databases">
        <authorList>
            <consortium name="Pathogen Informatics"/>
            <person name="Doyle S."/>
        </authorList>
    </citation>
    <scope>NUCLEOTIDE SEQUENCE [LARGE SCALE GENOMIC DNA]</scope>
    <source>
        <strain evidence="2 4">NCTC12437</strain>
    </source>
</reference>
<evidence type="ECO:0000313" key="2">
    <source>
        <dbReference type="EMBL" id="STX60916.1"/>
    </source>
</evidence>
<keyword evidence="3" id="KW-1185">Reference proteome</keyword>
<name>A0A378JRC2_9GAMM</name>
<reference evidence="1 3" key="1">
    <citation type="submission" date="2015-11" db="EMBL/GenBank/DDBJ databases">
        <title>Genomic analysis of 38 Legionella species identifies large and diverse effector repertoires.</title>
        <authorList>
            <person name="Burstein D."/>
            <person name="Amaro F."/>
            <person name="Zusman T."/>
            <person name="Lifshitz Z."/>
            <person name="Cohen O."/>
            <person name="Gilbert J.A."/>
            <person name="Pupko T."/>
            <person name="Shuman H.A."/>
            <person name="Segal G."/>
        </authorList>
    </citation>
    <scope>NUCLEOTIDE SEQUENCE [LARGE SCALE GENOMIC DNA]</scope>
    <source>
        <strain evidence="1 3">CDC#1407-AL-14</strain>
    </source>
</reference>
<dbReference type="EMBL" id="LNXT01000035">
    <property type="protein sequence ID" value="KTC69812.1"/>
    <property type="molecule type" value="Genomic_DNA"/>
</dbReference>
<evidence type="ECO:0000313" key="1">
    <source>
        <dbReference type="EMBL" id="KTC69812.1"/>
    </source>
</evidence>
<dbReference type="EMBL" id="UGNW01000002">
    <property type="protein sequence ID" value="STX60916.1"/>
    <property type="molecule type" value="Genomic_DNA"/>
</dbReference>
<proteinExistence type="predicted"/>